<dbReference type="EMBL" id="JN051154">
    <property type="protein sequence ID" value="AER59795.1"/>
    <property type="molecule type" value="Genomic_DNA"/>
</dbReference>
<name>G8FV19_9CAUD</name>
<gene>
    <name evidence="1" type="ORF">clP1_036</name>
</gene>
<sequence length="66" mass="7608">MMEQVERTDLRAYRDEAGVTNQEIADYNDIAVRWVDKAFSEGLPGRKADVMKNTIDKIKLTKKGNY</sequence>
<reference evidence="1 2" key="1">
    <citation type="journal article" date="2012" name="Gene">
        <title>Genome sequence of the phage clP1, which infects the beer spoilage bacterium Pediococcus damnosus.</title>
        <authorList>
            <person name="Kelly D."/>
            <person name="O'Sullivan O."/>
            <person name="Mills S."/>
            <person name="McAuliffe O."/>
            <person name="Ross R.P."/>
            <person name="Neve H."/>
            <person name="Coffey A."/>
        </authorList>
    </citation>
    <scope>NUCLEOTIDE SEQUENCE [LARGE SCALE GENOMIC DNA]</scope>
</reference>
<proteinExistence type="predicted"/>
<dbReference type="GeneID" id="11294584"/>
<keyword evidence="2" id="KW-1185">Reference proteome</keyword>
<dbReference type="KEGG" id="vg:11294584"/>
<evidence type="ECO:0000313" key="1">
    <source>
        <dbReference type="EMBL" id="AER59795.1"/>
    </source>
</evidence>
<dbReference type="Proteomes" id="UP000005879">
    <property type="component" value="Segment"/>
</dbReference>
<accession>G8FV19</accession>
<organism evidence="1 2">
    <name type="scientific">Pediococcus phage cIP1</name>
    <dbReference type="NCBI Taxonomy" id="2681621"/>
    <lineage>
        <taxon>Viruses</taxon>
        <taxon>Duplodnaviria</taxon>
        <taxon>Heunggongvirae</taxon>
        <taxon>Uroviricota</taxon>
        <taxon>Caudoviricetes</taxon>
        <taxon>Coetzeevirus</taxon>
        <taxon>Coetzeevirus cIP1</taxon>
    </lineage>
</organism>
<dbReference type="RefSeq" id="YP_004934201.1">
    <property type="nucleotide sequence ID" value="NC_016161.1"/>
</dbReference>
<protein>
    <submittedName>
        <fullName evidence="1">Uncharacterized protein</fullName>
    </submittedName>
</protein>
<evidence type="ECO:0000313" key="2">
    <source>
        <dbReference type="Proteomes" id="UP000005879"/>
    </source>
</evidence>